<keyword evidence="1 3" id="KW-0929">Antimicrobial</keyword>
<dbReference type="GO" id="GO:0016998">
    <property type="term" value="P:cell wall macromolecule catabolic process"/>
    <property type="evidence" value="ECO:0007669"/>
    <property type="project" value="InterPro"/>
</dbReference>
<dbReference type="GO" id="GO:0031640">
    <property type="term" value="P:killing of cells of another organism"/>
    <property type="evidence" value="ECO:0007669"/>
    <property type="project" value="UniProtKB-KW"/>
</dbReference>
<dbReference type="Pfam" id="PF00959">
    <property type="entry name" value="Phage_lysozyme"/>
    <property type="match status" value="1"/>
</dbReference>
<evidence type="ECO:0000256" key="3">
    <source>
        <dbReference type="RuleBase" id="RU003788"/>
    </source>
</evidence>
<dbReference type="Proteomes" id="UP000274346">
    <property type="component" value="Chromosome"/>
</dbReference>
<dbReference type="EMBL" id="LR131271">
    <property type="protein sequence ID" value="VDR26512.1"/>
    <property type="molecule type" value="Genomic_DNA"/>
</dbReference>
<keyword evidence="3" id="KW-0378">Hydrolase</keyword>
<protein>
    <recommendedName>
        <fullName evidence="3">Lysozyme</fullName>
        <ecNumber evidence="3">3.2.1.17</ecNumber>
    </recommendedName>
</protein>
<reference evidence="4 5" key="1">
    <citation type="submission" date="2018-12" db="EMBL/GenBank/DDBJ databases">
        <authorList>
            <consortium name="Pathogen Informatics"/>
        </authorList>
    </citation>
    <scope>NUCLEOTIDE SEQUENCE [LARGE SCALE GENOMIC DNA]</scope>
    <source>
        <strain evidence="4 5">NCTC13098</strain>
    </source>
</reference>
<dbReference type="Gene3D" id="1.10.530.40">
    <property type="match status" value="1"/>
</dbReference>
<evidence type="ECO:0000256" key="1">
    <source>
        <dbReference type="ARBA" id="ARBA00022529"/>
    </source>
</evidence>
<gene>
    <name evidence="4" type="ORF">NCTC13098_02863</name>
</gene>
<keyword evidence="3" id="KW-0326">Glycosidase</keyword>
<dbReference type="InterPro" id="IPR023346">
    <property type="entry name" value="Lysozyme-like_dom_sf"/>
</dbReference>
<evidence type="ECO:0000256" key="2">
    <source>
        <dbReference type="ARBA" id="ARBA00022638"/>
    </source>
</evidence>
<dbReference type="SUPFAM" id="SSF53955">
    <property type="entry name" value="Lysozyme-like"/>
    <property type="match status" value="1"/>
</dbReference>
<sequence length="73" mass="8433">MWPQALRTSPEAQQKMAKYEDCRKTPYYCPAGVLTVGIGSTSKVENRQYAEGEIAERWVNDLMRAEKCTNREF</sequence>
<keyword evidence="2 3" id="KW-0081">Bacteriolytic enzyme</keyword>
<evidence type="ECO:0000313" key="4">
    <source>
        <dbReference type="EMBL" id="VDR26512.1"/>
    </source>
</evidence>
<proteinExistence type="inferred from homology"/>
<name>A0A3P8KWA4_RAOTE</name>
<accession>A0A3P8KWA4</accession>
<dbReference type="EC" id="3.2.1.17" evidence="3"/>
<dbReference type="InterPro" id="IPR002196">
    <property type="entry name" value="Glyco_hydro_24"/>
</dbReference>
<comment type="similarity">
    <text evidence="3">Belongs to the glycosyl hydrolase 24 family.</text>
</comment>
<dbReference type="InterPro" id="IPR023347">
    <property type="entry name" value="Lysozyme_dom_sf"/>
</dbReference>
<dbReference type="GO" id="GO:0042742">
    <property type="term" value="P:defense response to bacterium"/>
    <property type="evidence" value="ECO:0007669"/>
    <property type="project" value="UniProtKB-KW"/>
</dbReference>
<dbReference type="GO" id="GO:0003796">
    <property type="term" value="F:lysozyme activity"/>
    <property type="evidence" value="ECO:0007669"/>
    <property type="project" value="UniProtKB-EC"/>
</dbReference>
<dbReference type="GO" id="GO:0009253">
    <property type="term" value="P:peptidoglycan catabolic process"/>
    <property type="evidence" value="ECO:0007669"/>
    <property type="project" value="InterPro"/>
</dbReference>
<dbReference type="KEGG" id="rtg:NCTC13098_02863"/>
<dbReference type="AlphaFoldDB" id="A0A3P8KWA4"/>
<evidence type="ECO:0000313" key="5">
    <source>
        <dbReference type="Proteomes" id="UP000274346"/>
    </source>
</evidence>
<comment type="catalytic activity">
    <reaction evidence="3">
        <text>Hydrolysis of (1-&gt;4)-beta-linkages between N-acetylmuramic acid and N-acetyl-D-glucosamine residues in a peptidoglycan and between N-acetyl-D-glucosamine residues in chitodextrins.</text>
        <dbReference type="EC" id="3.2.1.17"/>
    </reaction>
</comment>
<organism evidence="4 5">
    <name type="scientific">Raoultella terrigena</name>
    <name type="common">Klebsiella terrigena</name>
    <dbReference type="NCBI Taxonomy" id="577"/>
    <lineage>
        <taxon>Bacteria</taxon>
        <taxon>Pseudomonadati</taxon>
        <taxon>Pseudomonadota</taxon>
        <taxon>Gammaproteobacteria</taxon>
        <taxon>Enterobacterales</taxon>
        <taxon>Enterobacteriaceae</taxon>
        <taxon>Klebsiella/Raoultella group</taxon>
        <taxon>Raoultella</taxon>
    </lineage>
</organism>